<evidence type="ECO:0000256" key="12">
    <source>
        <dbReference type="RuleBase" id="RU003753"/>
    </source>
</evidence>
<dbReference type="InterPro" id="IPR008996">
    <property type="entry name" value="IL1/FGF"/>
</dbReference>
<comment type="subcellular location">
    <subcellularLocation>
        <location evidence="2">Cytoplasm</location>
        <location evidence="2">Cytosol</location>
    </subcellularLocation>
    <subcellularLocation>
        <location evidence="1">Lysosome</location>
    </subcellularLocation>
    <subcellularLocation>
        <location evidence="3">Secreted</location>
        <location evidence="3">Extracellular exosome</location>
    </subcellularLocation>
</comment>
<evidence type="ECO:0000256" key="7">
    <source>
        <dbReference type="ARBA" id="ARBA00022525"/>
    </source>
</evidence>
<dbReference type="GO" id="GO:0042119">
    <property type="term" value="P:neutrophil activation"/>
    <property type="evidence" value="ECO:0007669"/>
    <property type="project" value="TreeGrafter"/>
</dbReference>
<dbReference type="GO" id="GO:0010628">
    <property type="term" value="P:positive regulation of gene expression"/>
    <property type="evidence" value="ECO:0007669"/>
    <property type="project" value="TreeGrafter"/>
</dbReference>
<keyword evidence="10" id="KW-0458">Lysosome</keyword>
<keyword evidence="11" id="KW-0497">Mitogen</keyword>
<dbReference type="Gene3D" id="2.80.10.50">
    <property type="match status" value="1"/>
</dbReference>
<keyword evidence="8" id="KW-0666">Pyrogen</keyword>
<protein>
    <recommendedName>
        <fullName evidence="12">Interleukin-1</fullName>
    </recommendedName>
</protein>
<dbReference type="EMBL" id="VCAZ01000145">
    <property type="protein sequence ID" value="TSY13819.1"/>
    <property type="molecule type" value="Genomic_DNA"/>
</dbReference>
<dbReference type="Proteomes" id="UP000319801">
    <property type="component" value="Unassembled WGS sequence"/>
</dbReference>
<dbReference type="SUPFAM" id="SSF50353">
    <property type="entry name" value="Cytokine"/>
    <property type="match status" value="1"/>
</dbReference>
<dbReference type="GO" id="GO:0006955">
    <property type="term" value="P:immune response"/>
    <property type="evidence" value="ECO:0007669"/>
    <property type="project" value="InterPro"/>
</dbReference>
<evidence type="ECO:0000256" key="4">
    <source>
        <dbReference type="ARBA" id="ARBA00010448"/>
    </source>
</evidence>
<dbReference type="GO" id="GO:0005615">
    <property type="term" value="C:extracellular space"/>
    <property type="evidence" value="ECO:0007669"/>
    <property type="project" value="UniProtKB-KW"/>
</dbReference>
<comment type="caution">
    <text evidence="13">The sequence shown here is derived from an EMBL/GenBank/DDBJ whole genome shotgun (WGS) entry which is preliminary data.</text>
</comment>
<evidence type="ECO:0000256" key="9">
    <source>
        <dbReference type="ARBA" id="ARBA00023198"/>
    </source>
</evidence>
<dbReference type="GO" id="GO:1901222">
    <property type="term" value="P:regulation of non-canonical NF-kappaB signal transduction"/>
    <property type="evidence" value="ECO:0007669"/>
    <property type="project" value="TreeGrafter"/>
</dbReference>
<dbReference type="PANTHER" id="PTHR10078">
    <property type="entry name" value="INTERLEUKIN-1 FAMILY MEMBER"/>
    <property type="match status" value="1"/>
</dbReference>
<keyword evidence="5" id="KW-0963">Cytoplasm</keyword>
<dbReference type="PANTHER" id="PTHR10078:SF30">
    <property type="entry name" value="INTERLEUKIN-1 BETA"/>
    <property type="match status" value="1"/>
</dbReference>
<keyword evidence="9" id="KW-0395">Inflammatory response</keyword>
<evidence type="ECO:0000256" key="10">
    <source>
        <dbReference type="ARBA" id="ARBA00023228"/>
    </source>
</evidence>
<evidence type="ECO:0000256" key="11">
    <source>
        <dbReference type="ARBA" id="ARBA00023246"/>
    </source>
</evidence>
<evidence type="ECO:0000256" key="2">
    <source>
        <dbReference type="ARBA" id="ARBA00004514"/>
    </source>
</evidence>
<evidence type="ECO:0000256" key="8">
    <source>
        <dbReference type="ARBA" id="ARBA00022620"/>
    </source>
</evidence>
<evidence type="ECO:0000313" key="13">
    <source>
        <dbReference type="EMBL" id="TSY13819.1"/>
    </source>
</evidence>
<organism evidence="13 14">
    <name type="scientific">Bagarius yarrelli</name>
    <name type="common">Goonch</name>
    <name type="synonym">Bagrus yarrelli</name>
    <dbReference type="NCBI Taxonomy" id="175774"/>
    <lineage>
        <taxon>Eukaryota</taxon>
        <taxon>Metazoa</taxon>
        <taxon>Chordata</taxon>
        <taxon>Craniata</taxon>
        <taxon>Vertebrata</taxon>
        <taxon>Euteleostomi</taxon>
        <taxon>Actinopterygii</taxon>
        <taxon>Neopterygii</taxon>
        <taxon>Teleostei</taxon>
        <taxon>Ostariophysi</taxon>
        <taxon>Siluriformes</taxon>
        <taxon>Sisoridae</taxon>
        <taxon>Sisorinae</taxon>
        <taxon>Bagarius</taxon>
    </lineage>
</organism>
<evidence type="ECO:0000256" key="6">
    <source>
        <dbReference type="ARBA" id="ARBA00022514"/>
    </source>
</evidence>
<dbReference type="GO" id="GO:0071222">
    <property type="term" value="P:cellular response to lipopolysaccharide"/>
    <property type="evidence" value="ECO:0007669"/>
    <property type="project" value="TreeGrafter"/>
</dbReference>
<keyword evidence="7 12" id="KW-0964">Secreted</keyword>
<comment type="similarity">
    <text evidence="4 12">Belongs to the IL-1 family.</text>
</comment>
<dbReference type="GO" id="GO:0048246">
    <property type="term" value="P:macrophage chemotaxis"/>
    <property type="evidence" value="ECO:0007669"/>
    <property type="project" value="TreeGrafter"/>
</dbReference>
<dbReference type="GO" id="GO:0005149">
    <property type="term" value="F:interleukin-1 receptor binding"/>
    <property type="evidence" value="ECO:0007669"/>
    <property type="project" value="UniProtKB-UniRule"/>
</dbReference>
<dbReference type="GO" id="GO:0005764">
    <property type="term" value="C:lysosome"/>
    <property type="evidence" value="ECO:0007669"/>
    <property type="project" value="UniProtKB-SubCell"/>
</dbReference>
<dbReference type="OrthoDB" id="8962877at2759"/>
<evidence type="ECO:0000256" key="1">
    <source>
        <dbReference type="ARBA" id="ARBA00004371"/>
    </source>
</evidence>
<dbReference type="GO" id="GO:0005829">
    <property type="term" value="C:cytosol"/>
    <property type="evidence" value="ECO:0007669"/>
    <property type="project" value="UniProtKB-SubCell"/>
</dbReference>
<dbReference type="AlphaFoldDB" id="A0A556V7G8"/>
<evidence type="ECO:0000256" key="5">
    <source>
        <dbReference type="ARBA" id="ARBA00022490"/>
    </source>
</evidence>
<accession>A0A556V7G8</accession>
<dbReference type="PRINTS" id="PR00264">
    <property type="entry name" value="INTERLEUKIN1"/>
</dbReference>
<dbReference type="CDD" id="cd00100">
    <property type="entry name" value="beta-trefoil_IL1"/>
    <property type="match status" value="1"/>
</dbReference>
<reference evidence="13 14" key="1">
    <citation type="journal article" date="2019" name="Genome Biol. Evol.">
        <title>Whole-Genome Sequencing of the Giant Devil Catfish, Bagarius yarrelli.</title>
        <authorList>
            <person name="Jiang W."/>
            <person name="Lv Y."/>
            <person name="Cheng L."/>
            <person name="Yang K."/>
            <person name="Chao B."/>
            <person name="Wang X."/>
            <person name="Li Y."/>
            <person name="Pan X."/>
            <person name="You X."/>
            <person name="Zhang Y."/>
            <person name="Yang J."/>
            <person name="Li J."/>
            <person name="Zhang X."/>
            <person name="Liu S."/>
            <person name="Sun C."/>
            <person name="Yang J."/>
            <person name="Shi Q."/>
        </authorList>
    </citation>
    <scope>NUCLEOTIDE SEQUENCE [LARGE SCALE GENOMIC DNA]</scope>
    <source>
        <strain evidence="13">JWS20170419001</strain>
        <tissue evidence="13">Muscle</tissue>
    </source>
</reference>
<keyword evidence="6" id="KW-0202">Cytokine</keyword>
<dbReference type="InterPro" id="IPR000975">
    <property type="entry name" value="IL-1_fam"/>
</dbReference>
<evidence type="ECO:0000313" key="14">
    <source>
        <dbReference type="Proteomes" id="UP000319801"/>
    </source>
</evidence>
<keyword evidence="14" id="KW-1185">Reference proteome</keyword>
<dbReference type="GO" id="GO:0005125">
    <property type="term" value="F:cytokine activity"/>
    <property type="evidence" value="ECO:0007669"/>
    <property type="project" value="UniProtKB-UniRule"/>
</dbReference>
<evidence type="ECO:0000256" key="3">
    <source>
        <dbReference type="ARBA" id="ARBA00004550"/>
    </source>
</evidence>
<name>A0A556V7G8_BAGYA</name>
<dbReference type="GO" id="GO:0001660">
    <property type="term" value="P:fever generation"/>
    <property type="evidence" value="ECO:0007669"/>
    <property type="project" value="UniProtKB-KW"/>
</dbReference>
<dbReference type="Pfam" id="PF00340">
    <property type="entry name" value="IL1"/>
    <property type="match status" value="1"/>
</dbReference>
<sequence>MEYLMCDDKEEIITLYSNLVMVQESVSNSAIIGAVGECAVDGALQDERDITIYYYRSNMLDDLGKGVPVVLNVSNSNQFLKCTFQQDKAVLSLGCFEKEKLNLIYKNDPLVWPFVFYLTHTKDDCRHFESAECRGWFIRTQSELVYMDKDADKNLEDKSFLLISSPNTSRSEG</sequence>
<dbReference type="GO" id="GO:0051781">
    <property type="term" value="P:positive regulation of cell division"/>
    <property type="evidence" value="ECO:0007669"/>
    <property type="project" value="UniProtKB-KW"/>
</dbReference>
<gene>
    <name evidence="13" type="ORF">Baya_14042</name>
</gene>
<dbReference type="GO" id="GO:0019221">
    <property type="term" value="P:cytokine-mediated signaling pathway"/>
    <property type="evidence" value="ECO:0007669"/>
    <property type="project" value="TreeGrafter"/>
</dbReference>
<proteinExistence type="inferred from homology"/>